<name>A0A5B7FBE5_PORTR</name>
<feature type="compositionally biased region" description="Basic residues" evidence="1">
    <location>
        <begin position="28"/>
        <end position="37"/>
    </location>
</feature>
<evidence type="ECO:0000313" key="3">
    <source>
        <dbReference type="Proteomes" id="UP000324222"/>
    </source>
</evidence>
<feature type="region of interest" description="Disordered" evidence="1">
    <location>
        <begin position="1"/>
        <end position="42"/>
    </location>
</feature>
<organism evidence="2 3">
    <name type="scientific">Portunus trituberculatus</name>
    <name type="common">Swimming crab</name>
    <name type="synonym">Neptunus trituberculatus</name>
    <dbReference type="NCBI Taxonomy" id="210409"/>
    <lineage>
        <taxon>Eukaryota</taxon>
        <taxon>Metazoa</taxon>
        <taxon>Ecdysozoa</taxon>
        <taxon>Arthropoda</taxon>
        <taxon>Crustacea</taxon>
        <taxon>Multicrustacea</taxon>
        <taxon>Malacostraca</taxon>
        <taxon>Eumalacostraca</taxon>
        <taxon>Eucarida</taxon>
        <taxon>Decapoda</taxon>
        <taxon>Pleocyemata</taxon>
        <taxon>Brachyura</taxon>
        <taxon>Eubrachyura</taxon>
        <taxon>Portunoidea</taxon>
        <taxon>Portunidae</taxon>
        <taxon>Portuninae</taxon>
        <taxon>Portunus</taxon>
    </lineage>
</organism>
<keyword evidence="3" id="KW-1185">Reference proteome</keyword>
<reference evidence="2 3" key="1">
    <citation type="submission" date="2019-05" db="EMBL/GenBank/DDBJ databases">
        <title>Another draft genome of Portunus trituberculatus and its Hox gene families provides insights of decapod evolution.</title>
        <authorList>
            <person name="Jeong J.-H."/>
            <person name="Song I."/>
            <person name="Kim S."/>
            <person name="Choi T."/>
            <person name="Kim D."/>
            <person name="Ryu S."/>
            <person name="Kim W."/>
        </authorList>
    </citation>
    <scope>NUCLEOTIDE SEQUENCE [LARGE SCALE GENOMIC DNA]</scope>
    <source>
        <tissue evidence="2">Muscle</tissue>
    </source>
</reference>
<dbReference type="Proteomes" id="UP000324222">
    <property type="component" value="Unassembled WGS sequence"/>
</dbReference>
<accession>A0A5B7FBE5</accession>
<evidence type="ECO:0000256" key="1">
    <source>
        <dbReference type="SAM" id="MobiDB-lite"/>
    </source>
</evidence>
<dbReference type="AlphaFoldDB" id="A0A5B7FBE5"/>
<proteinExistence type="predicted"/>
<dbReference type="EMBL" id="VSRR010005502">
    <property type="protein sequence ID" value="MPC42616.1"/>
    <property type="molecule type" value="Genomic_DNA"/>
</dbReference>
<evidence type="ECO:0000313" key="2">
    <source>
        <dbReference type="EMBL" id="MPC42616.1"/>
    </source>
</evidence>
<comment type="caution">
    <text evidence="2">The sequence shown here is derived from an EMBL/GenBank/DDBJ whole genome shotgun (WGS) entry which is preliminary data.</text>
</comment>
<gene>
    <name evidence="2" type="ORF">E2C01_036240</name>
</gene>
<sequence length="69" mass="7137">MEAASKNGPRGSSDLGPVRITPASLRLSHSRRSRGGNHLREHSCLPGAATTAEVLGRPWCGGAFSVPGT</sequence>
<protein>
    <submittedName>
        <fullName evidence="2">Uncharacterized protein</fullName>
    </submittedName>
</protein>